<organism evidence="2 3">
    <name type="scientific">Cajanus cajan</name>
    <name type="common">Pigeon pea</name>
    <name type="synonym">Cajanus indicus</name>
    <dbReference type="NCBI Taxonomy" id="3821"/>
    <lineage>
        <taxon>Eukaryota</taxon>
        <taxon>Viridiplantae</taxon>
        <taxon>Streptophyta</taxon>
        <taxon>Embryophyta</taxon>
        <taxon>Tracheophyta</taxon>
        <taxon>Spermatophyta</taxon>
        <taxon>Magnoliopsida</taxon>
        <taxon>eudicotyledons</taxon>
        <taxon>Gunneridae</taxon>
        <taxon>Pentapetalae</taxon>
        <taxon>rosids</taxon>
        <taxon>fabids</taxon>
        <taxon>Fabales</taxon>
        <taxon>Fabaceae</taxon>
        <taxon>Papilionoideae</taxon>
        <taxon>50 kb inversion clade</taxon>
        <taxon>NPAAA clade</taxon>
        <taxon>indigoferoid/millettioid clade</taxon>
        <taxon>Phaseoleae</taxon>
        <taxon>Cajanus</taxon>
    </lineage>
</organism>
<keyword evidence="1" id="KW-0175">Coiled coil</keyword>
<proteinExistence type="predicted"/>
<keyword evidence="2" id="KW-0378">Hydrolase</keyword>
<gene>
    <name evidence="2" type="ORF">KK1_001971</name>
</gene>
<dbReference type="Gramene" id="C.cajan_01921.t">
    <property type="protein sequence ID" value="C.cajan_01921.t"/>
    <property type="gene ID" value="C.cajan_01921"/>
</dbReference>
<keyword evidence="2" id="KW-0067">ATP-binding</keyword>
<reference evidence="2 3" key="1">
    <citation type="journal article" date="2012" name="Nat. Biotechnol.">
        <title>Draft genome sequence of pigeonpea (Cajanus cajan), an orphan legume crop of resource-poor farmers.</title>
        <authorList>
            <person name="Varshney R.K."/>
            <person name="Chen W."/>
            <person name="Li Y."/>
            <person name="Bharti A.K."/>
            <person name="Saxena R.K."/>
            <person name="Schlueter J.A."/>
            <person name="Donoghue M.T."/>
            <person name="Azam S."/>
            <person name="Fan G."/>
            <person name="Whaley A.M."/>
            <person name="Farmer A.D."/>
            <person name="Sheridan J."/>
            <person name="Iwata A."/>
            <person name="Tuteja R."/>
            <person name="Penmetsa R.V."/>
            <person name="Wu W."/>
            <person name="Upadhyaya H.D."/>
            <person name="Yang S.P."/>
            <person name="Shah T."/>
            <person name="Saxena K.B."/>
            <person name="Michael T."/>
            <person name="McCombie W.R."/>
            <person name="Yang B."/>
            <person name="Zhang G."/>
            <person name="Yang H."/>
            <person name="Wang J."/>
            <person name="Spillane C."/>
            <person name="Cook D.R."/>
            <person name="May G.D."/>
            <person name="Xu X."/>
            <person name="Jackson S.A."/>
        </authorList>
    </citation>
    <scope>NUCLEOTIDE SEQUENCE [LARGE SCALE GENOMIC DNA]</scope>
    <source>
        <strain evidence="3">cv. Asha</strain>
    </source>
</reference>
<feature type="coiled-coil region" evidence="1">
    <location>
        <begin position="278"/>
        <end position="305"/>
    </location>
</feature>
<keyword evidence="3" id="KW-1185">Reference proteome</keyword>
<protein>
    <submittedName>
        <fullName evidence="2">Pre-mRNA-splicing factor ATP-dependent RNA helicase DHX16</fullName>
    </submittedName>
</protein>
<name>A0A151SLM6_CAJCA</name>
<evidence type="ECO:0000313" key="3">
    <source>
        <dbReference type="Proteomes" id="UP000075243"/>
    </source>
</evidence>
<sequence length="343" mass="39285">MIIAVQTYGNNKGEYQETNVPGTIPIAPGVREGRDLTRSHEPDGLIPCSVQETSLTSVKWLRASRNDKEEGEEINLNGDEKKLEKSAYGEGNQLTPLAPSAEKRSESKEFIKQSHPNLSDFEGLFEVIFQVFQEFSRFWETSRILSQEKSQSLNQDQVKSCSCRSTAMAVERPLGGRKLQSYSCGFTAIAVATPSSLRNLQRSSGETTAMVVDLWSFLLGLGCFHGFNFGRRNIERSKREGGIRASFERKRCSKDTEEEAIRRSNAAELDDIQTLRKVSRQEYLKKREENKLEELRDDIEDEQYLLEGVKLSEVKYRELRYKKEIYELVKKRSEEADNVNEVW</sequence>
<dbReference type="GO" id="GO:0004386">
    <property type="term" value="F:helicase activity"/>
    <property type="evidence" value="ECO:0007669"/>
    <property type="project" value="UniProtKB-KW"/>
</dbReference>
<dbReference type="EMBL" id="CM003613">
    <property type="protein sequence ID" value="KYP55746.1"/>
    <property type="molecule type" value="Genomic_DNA"/>
</dbReference>
<accession>A0A151SLM6</accession>
<dbReference type="STRING" id="3821.A0A151SLM6"/>
<keyword evidence="2" id="KW-0347">Helicase</keyword>
<dbReference type="Proteomes" id="UP000075243">
    <property type="component" value="Chromosome 11"/>
</dbReference>
<keyword evidence="2" id="KW-0547">Nucleotide-binding</keyword>
<evidence type="ECO:0000256" key="1">
    <source>
        <dbReference type="SAM" id="Coils"/>
    </source>
</evidence>
<evidence type="ECO:0000313" key="2">
    <source>
        <dbReference type="EMBL" id="KYP55746.1"/>
    </source>
</evidence>
<dbReference type="AlphaFoldDB" id="A0A151SLM6"/>